<evidence type="ECO:0000313" key="1">
    <source>
        <dbReference type="EMBL" id="KAF2745620.1"/>
    </source>
</evidence>
<accession>A0A6A6V7X5</accession>
<keyword evidence="2" id="KW-1185">Reference proteome</keyword>
<reference evidence="1" key="1">
    <citation type="journal article" date="2020" name="Stud. Mycol.">
        <title>101 Dothideomycetes genomes: a test case for predicting lifestyles and emergence of pathogens.</title>
        <authorList>
            <person name="Haridas S."/>
            <person name="Albert R."/>
            <person name="Binder M."/>
            <person name="Bloem J."/>
            <person name="Labutti K."/>
            <person name="Salamov A."/>
            <person name="Andreopoulos B."/>
            <person name="Baker S."/>
            <person name="Barry K."/>
            <person name="Bills G."/>
            <person name="Bluhm B."/>
            <person name="Cannon C."/>
            <person name="Castanera R."/>
            <person name="Culley D."/>
            <person name="Daum C."/>
            <person name="Ezra D."/>
            <person name="Gonzalez J."/>
            <person name="Henrissat B."/>
            <person name="Kuo A."/>
            <person name="Liang C."/>
            <person name="Lipzen A."/>
            <person name="Lutzoni F."/>
            <person name="Magnuson J."/>
            <person name="Mondo S."/>
            <person name="Nolan M."/>
            <person name="Ohm R."/>
            <person name="Pangilinan J."/>
            <person name="Park H.-J."/>
            <person name="Ramirez L."/>
            <person name="Alfaro M."/>
            <person name="Sun H."/>
            <person name="Tritt A."/>
            <person name="Yoshinaga Y."/>
            <person name="Zwiers L.-H."/>
            <person name="Turgeon B."/>
            <person name="Goodwin S."/>
            <person name="Spatafora J."/>
            <person name="Crous P."/>
            <person name="Grigoriev I."/>
        </authorList>
    </citation>
    <scope>NUCLEOTIDE SEQUENCE</scope>
    <source>
        <strain evidence="1">CBS 119925</strain>
    </source>
</reference>
<evidence type="ECO:0000313" key="2">
    <source>
        <dbReference type="Proteomes" id="UP000799440"/>
    </source>
</evidence>
<dbReference type="OrthoDB" id="5327538at2759"/>
<dbReference type="Proteomes" id="UP000799440">
    <property type="component" value="Unassembled WGS sequence"/>
</dbReference>
<proteinExistence type="predicted"/>
<dbReference type="PANTHER" id="PTHR21310:SF15">
    <property type="entry name" value="AMINOGLYCOSIDE PHOSPHOTRANSFERASE DOMAIN-CONTAINING PROTEIN"/>
    <property type="match status" value="1"/>
</dbReference>
<sequence length="270" mass="30343">MPGKPLSWQAASAVQRNNIAKQMAKIFVRQAMLPYPRMGWLNGTKEDGIAIGQFMIPEQLAVSYDHRICDGGFASCPNLQKKKYTDITVEAYLVHLFLLDAIPYVFPLVEESRHFFITHPEYVENKILVDDNFNITAILGWTGAHTAPASLAFICPTMLLGEAAWTEDDHEAFPAPAKVFIKTLNRLLPDEFARAVQLGREGHRFGLCCGAPDLHSPLFIQAFQGLRDSIHIDEGLNWTDWLEFAHETYREDLESEALMDGSETGTMDLS</sequence>
<name>A0A6A6V7X5_9PLEO</name>
<gene>
    <name evidence="1" type="ORF">M011DRAFT_478779</name>
</gene>
<protein>
    <recommendedName>
        <fullName evidence="3">Aminoglycoside phosphotransferase domain-containing protein</fullName>
    </recommendedName>
</protein>
<dbReference type="PANTHER" id="PTHR21310">
    <property type="entry name" value="AMINOGLYCOSIDE PHOSPHOTRANSFERASE-RELATED-RELATED"/>
    <property type="match status" value="1"/>
</dbReference>
<dbReference type="EMBL" id="MU006581">
    <property type="protein sequence ID" value="KAF2745620.1"/>
    <property type="molecule type" value="Genomic_DNA"/>
</dbReference>
<organism evidence="1 2">
    <name type="scientific">Sporormia fimetaria CBS 119925</name>
    <dbReference type="NCBI Taxonomy" id="1340428"/>
    <lineage>
        <taxon>Eukaryota</taxon>
        <taxon>Fungi</taxon>
        <taxon>Dikarya</taxon>
        <taxon>Ascomycota</taxon>
        <taxon>Pezizomycotina</taxon>
        <taxon>Dothideomycetes</taxon>
        <taxon>Pleosporomycetidae</taxon>
        <taxon>Pleosporales</taxon>
        <taxon>Sporormiaceae</taxon>
        <taxon>Sporormia</taxon>
    </lineage>
</organism>
<dbReference type="AlphaFoldDB" id="A0A6A6V7X5"/>
<dbReference type="InterPro" id="IPR051678">
    <property type="entry name" value="AGP_Transferase"/>
</dbReference>
<evidence type="ECO:0008006" key="3">
    <source>
        <dbReference type="Google" id="ProtNLM"/>
    </source>
</evidence>